<feature type="non-terminal residue" evidence="1">
    <location>
        <position position="1"/>
    </location>
</feature>
<organism evidence="1 2">
    <name type="scientific">Absidia repens</name>
    <dbReference type="NCBI Taxonomy" id="90262"/>
    <lineage>
        <taxon>Eukaryota</taxon>
        <taxon>Fungi</taxon>
        <taxon>Fungi incertae sedis</taxon>
        <taxon>Mucoromycota</taxon>
        <taxon>Mucoromycotina</taxon>
        <taxon>Mucoromycetes</taxon>
        <taxon>Mucorales</taxon>
        <taxon>Cunninghamellaceae</taxon>
        <taxon>Absidia</taxon>
    </lineage>
</organism>
<evidence type="ECO:0000313" key="1">
    <source>
        <dbReference type="EMBL" id="ORZ05784.1"/>
    </source>
</evidence>
<dbReference type="AlphaFoldDB" id="A0A1X2HZE2"/>
<accession>A0A1X2HZE2</accession>
<comment type="caution">
    <text evidence="1">The sequence shown here is derived from an EMBL/GenBank/DDBJ whole genome shotgun (WGS) entry which is preliminary data.</text>
</comment>
<dbReference type="Proteomes" id="UP000193560">
    <property type="component" value="Unassembled WGS sequence"/>
</dbReference>
<dbReference type="OrthoDB" id="2290747at2759"/>
<feature type="non-terminal residue" evidence="1">
    <location>
        <position position="67"/>
    </location>
</feature>
<reference evidence="1 2" key="1">
    <citation type="submission" date="2016-07" db="EMBL/GenBank/DDBJ databases">
        <title>Pervasive Adenine N6-methylation of Active Genes in Fungi.</title>
        <authorList>
            <consortium name="DOE Joint Genome Institute"/>
            <person name="Mondo S.J."/>
            <person name="Dannebaum R.O."/>
            <person name="Kuo R.C."/>
            <person name="Labutti K."/>
            <person name="Haridas S."/>
            <person name="Kuo A."/>
            <person name="Salamov A."/>
            <person name="Ahrendt S.R."/>
            <person name="Lipzen A."/>
            <person name="Sullivan W."/>
            <person name="Andreopoulos W.B."/>
            <person name="Clum A."/>
            <person name="Lindquist E."/>
            <person name="Daum C."/>
            <person name="Ramamoorthy G.K."/>
            <person name="Gryganskyi A."/>
            <person name="Culley D."/>
            <person name="Magnuson J.K."/>
            <person name="James T.Y."/>
            <person name="O'Malley M.A."/>
            <person name="Stajich J.E."/>
            <person name="Spatafora J.W."/>
            <person name="Visel A."/>
            <person name="Grigoriev I.V."/>
        </authorList>
    </citation>
    <scope>NUCLEOTIDE SEQUENCE [LARGE SCALE GENOMIC DNA]</scope>
    <source>
        <strain evidence="1 2">NRRL 1336</strain>
    </source>
</reference>
<sequence>SPDDCPFTCEYHGPPCCPFIGQPTCLPPCETFVPCKVTPCPNDCPDDCFYPNADYCCPQSGQPICRS</sequence>
<gene>
    <name evidence="1" type="ORF">BCR42DRAFT_300009</name>
</gene>
<evidence type="ECO:0000313" key="2">
    <source>
        <dbReference type="Proteomes" id="UP000193560"/>
    </source>
</evidence>
<keyword evidence="2" id="KW-1185">Reference proteome</keyword>
<protein>
    <submittedName>
        <fullName evidence="1">Uncharacterized protein</fullName>
    </submittedName>
</protein>
<dbReference type="EMBL" id="MCGE01000042">
    <property type="protein sequence ID" value="ORZ05784.1"/>
    <property type="molecule type" value="Genomic_DNA"/>
</dbReference>
<proteinExistence type="predicted"/>
<name>A0A1X2HZE2_9FUNG</name>